<dbReference type="PANTHER" id="PTHR30004">
    <property type="entry name" value="4-HYDROXYTHREONINE-4-PHOSPHATE DEHYDROGENASE"/>
    <property type="match status" value="1"/>
</dbReference>
<protein>
    <recommendedName>
        <fullName evidence="5">4-hydroxythreonine-4-phosphate dehydrogenase</fullName>
    </recommendedName>
</protein>
<comment type="caution">
    <text evidence="4">The sequence shown here is derived from an EMBL/GenBank/DDBJ whole genome shotgun (WGS) entry which is preliminary data.</text>
</comment>
<name>X0SAP0_9ZZZZ</name>
<dbReference type="PANTHER" id="PTHR30004:SF3">
    <property type="entry name" value="4-HYDROXYTHREONINE-4-PHOSPHATE DEHYDROGENASE 2-RELATED"/>
    <property type="match status" value="1"/>
</dbReference>
<evidence type="ECO:0000256" key="3">
    <source>
        <dbReference type="ARBA" id="ARBA00023027"/>
    </source>
</evidence>
<organism evidence="4">
    <name type="scientific">marine sediment metagenome</name>
    <dbReference type="NCBI Taxonomy" id="412755"/>
    <lineage>
        <taxon>unclassified sequences</taxon>
        <taxon>metagenomes</taxon>
        <taxon>ecological metagenomes</taxon>
    </lineage>
</organism>
<keyword evidence="3" id="KW-0520">NAD</keyword>
<dbReference type="InterPro" id="IPR005255">
    <property type="entry name" value="PdxA_fam"/>
</dbReference>
<dbReference type="Gene3D" id="3.40.718.10">
    <property type="entry name" value="Isopropylmalate Dehydrogenase"/>
    <property type="match status" value="1"/>
</dbReference>
<feature type="non-terminal residue" evidence="4">
    <location>
        <position position="1"/>
    </location>
</feature>
<reference evidence="4" key="1">
    <citation type="journal article" date="2014" name="Front. Microbiol.">
        <title>High frequency of phylogenetically diverse reductive dehalogenase-homologous genes in deep subseafloor sedimentary metagenomes.</title>
        <authorList>
            <person name="Kawai M."/>
            <person name="Futagami T."/>
            <person name="Toyoda A."/>
            <person name="Takaki Y."/>
            <person name="Nishi S."/>
            <person name="Hori S."/>
            <person name="Arai W."/>
            <person name="Tsubouchi T."/>
            <person name="Morono Y."/>
            <person name="Uchiyama I."/>
            <person name="Ito T."/>
            <person name="Fujiyama A."/>
            <person name="Inagaki F."/>
            <person name="Takami H."/>
        </authorList>
    </citation>
    <scope>NUCLEOTIDE SEQUENCE</scope>
    <source>
        <strain evidence="4">Expedition CK06-06</strain>
    </source>
</reference>
<accession>X0SAP0</accession>
<dbReference type="Pfam" id="PF04166">
    <property type="entry name" value="PdxA"/>
    <property type="match status" value="1"/>
</dbReference>
<dbReference type="AlphaFoldDB" id="X0SAP0"/>
<evidence type="ECO:0000256" key="2">
    <source>
        <dbReference type="ARBA" id="ARBA00023002"/>
    </source>
</evidence>
<evidence type="ECO:0008006" key="5">
    <source>
        <dbReference type="Google" id="ProtNLM"/>
    </source>
</evidence>
<keyword evidence="1" id="KW-0479">Metal-binding</keyword>
<proteinExistence type="predicted"/>
<gene>
    <name evidence="4" type="ORF">S01H1_10602</name>
</gene>
<dbReference type="SUPFAM" id="SSF53659">
    <property type="entry name" value="Isocitrate/Isopropylmalate dehydrogenase-like"/>
    <property type="match status" value="1"/>
</dbReference>
<dbReference type="GO" id="GO:0016491">
    <property type="term" value="F:oxidoreductase activity"/>
    <property type="evidence" value="ECO:0007669"/>
    <property type="project" value="UniProtKB-KW"/>
</dbReference>
<sequence length="334" mass="36006">FVAITLGDPAGIGPEITLKVLKKREIYDLCVPVVLGAPWVLQEHMPAVRESLKVRIIHDVKEALGVYGTIDLLETGSLSPGTFLKGEVSAAAGLFSGQCLESAVSLALRGEVYSVLLPPINKQSLNAGGYHFAGWAEMVKHMTGAQDALPVLIGERYNLARVTTHVSLRQVPDLIPRERVRKVILMLDQSLKAIGYKRPRIAVSCLNPHFGEGGLFGREEIDSIIPAIEDVREEGVEALGPFPGDTIFLGMRDGNYDIVLSMYHDHGGAAIKLLEFGHLVNFLAGVPIRIFSVAHGTAFDIVGKGIADAGNLERSLRFASGVGIPACRSRSGQR</sequence>
<dbReference type="GO" id="GO:0046872">
    <property type="term" value="F:metal ion binding"/>
    <property type="evidence" value="ECO:0007669"/>
    <property type="project" value="UniProtKB-KW"/>
</dbReference>
<dbReference type="GO" id="GO:0051287">
    <property type="term" value="F:NAD binding"/>
    <property type="evidence" value="ECO:0007669"/>
    <property type="project" value="InterPro"/>
</dbReference>
<evidence type="ECO:0000313" key="4">
    <source>
        <dbReference type="EMBL" id="GAF72967.1"/>
    </source>
</evidence>
<evidence type="ECO:0000256" key="1">
    <source>
        <dbReference type="ARBA" id="ARBA00022723"/>
    </source>
</evidence>
<dbReference type="EMBL" id="BARS01005411">
    <property type="protein sequence ID" value="GAF72967.1"/>
    <property type="molecule type" value="Genomic_DNA"/>
</dbReference>
<keyword evidence="2" id="KW-0560">Oxidoreductase</keyword>